<sequence length="538" mass="64607">VTNHVKVFQFVLETRDFIELCSTGNRQLRLHVVNGVLFGRDPPRRHLLKFDLLWRPAELQYFESSDVIIIDKHYALFECYGDIILIVAHERKIIVKQIDSYKFIQQRKNLNQIHYELAEQGFILSKQYKTMINIDQNIQEIKQNPIKFQIVPKPLRKMNTYLLNFPNQLLKHELLVIKIYRAIMFKNWDQIESIHCKLIFSICKSNQNIEYLNYVQSLHTQYNDLKLYFELISKHLIHQLAITFTLENCLNRHCQFFYDNDYLNTDLLLNNSHLFVKLIPIFDIYVKLDSNIVQKFDQDQLLDLITYYTRINDIENIVQVTNQAKRVGQDFYDKIWSKIINAHPSIQAALTQIDENNIDQIKIKEIFERDRMDIIEVLLENQKIKDFCLQNETLKYKLHDIFEEQSNQQTDKIEQIIQQFEKFDRETADLEVFYENQKLIPKIIQRYPHVLRQLTRHERQEIPRSVMCPLTGTYINSEFRLNYFGVCPGCYHHDDEFFDCFGRSQVDYKKLSEFVEEILFHEADQYSDYSMSYSSSYM</sequence>
<organism evidence="1">
    <name type="scientific">Trepomonas sp. PC1</name>
    <dbReference type="NCBI Taxonomy" id="1076344"/>
    <lineage>
        <taxon>Eukaryota</taxon>
        <taxon>Metamonada</taxon>
        <taxon>Diplomonadida</taxon>
        <taxon>Hexamitidae</taxon>
        <taxon>Hexamitinae</taxon>
        <taxon>Trepomonas</taxon>
    </lineage>
</organism>
<dbReference type="EMBL" id="GDID01006724">
    <property type="protein sequence ID" value="JAP89882.1"/>
    <property type="molecule type" value="Transcribed_RNA"/>
</dbReference>
<evidence type="ECO:0000313" key="1">
    <source>
        <dbReference type="EMBL" id="JAP89882.1"/>
    </source>
</evidence>
<reference evidence="1" key="1">
    <citation type="submission" date="2015-07" db="EMBL/GenBank/DDBJ databases">
        <title>Adaptation to a free-living lifestyle via gene acquisitions in the diplomonad Trepomonas sp. PC1.</title>
        <authorList>
            <person name="Xu F."/>
            <person name="Jerlstrom-Hultqvist J."/>
            <person name="Kolisko M."/>
            <person name="Simpson A.G.B."/>
            <person name="Roger A.J."/>
            <person name="Svard S.G."/>
            <person name="Andersson J.O."/>
        </authorList>
    </citation>
    <scope>NUCLEOTIDE SEQUENCE</scope>
    <source>
        <strain evidence="1">PC1</strain>
    </source>
</reference>
<name>A0A146JYV1_9EUKA</name>
<feature type="non-terminal residue" evidence="1">
    <location>
        <position position="1"/>
    </location>
</feature>
<proteinExistence type="predicted"/>
<protein>
    <submittedName>
        <fullName evidence="1">Uncharacterized protein</fullName>
    </submittedName>
</protein>
<gene>
    <name evidence="1" type="ORF">TPC1_30623</name>
</gene>
<accession>A0A146JYV1</accession>
<dbReference type="AlphaFoldDB" id="A0A146JYV1"/>